<sequence>DVRAGQQQGGQGGRLAGGAGAGAAGVDARLLGPGRLPAGRRAGTGRRRRGRRGVRGRVEPDDGHRGSGRGPLRLPGPARHGAAAERRDAHGGGRPAAGTRREPADRCRVHRPGRRPCGGPGCGDRSGGVHDEGERPRVGGPAVARRVHPAAGERRAGQCRPAGLRRPRRRPAGRAVGEGRLPRRRGTRLRRGLPAQGERARDGLRPGVRAEVL</sequence>
<proteinExistence type="predicted"/>
<accession>A0A6J4L0W0</accession>
<evidence type="ECO:0000256" key="1">
    <source>
        <dbReference type="SAM" id="MobiDB-lite"/>
    </source>
</evidence>
<evidence type="ECO:0000313" key="2">
    <source>
        <dbReference type="EMBL" id="CAA9320184.1"/>
    </source>
</evidence>
<feature type="compositionally biased region" description="Basic and acidic residues" evidence="1">
    <location>
        <begin position="56"/>
        <end position="65"/>
    </location>
</feature>
<feature type="compositionally biased region" description="Basic residues" evidence="1">
    <location>
        <begin position="182"/>
        <end position="191"/>
    </location>
</feature>
<dbReference type="EMBL" id="CADCTT010000292">
    <property type="protein sequence ID" value="CAA9320184.1"/>
    <property type="molecule type" value="Genomic_DNA"/>
</dbReference>
<feature type="compositionally biased region" description="Gly residues" evidence="1">
    <location>
        <begin position="7"/>
        <end position="23"/>
    </location>
</feature>
<feature type="compositionally biased region" description="Low complexity" evidence="1">
    <location>
        <begin position="70"/>
        <end position="81"/>
    </location>
</feature>
<feature type="compositionally biased region" description="Gly residues" evidence="1">
    <location>
        <begin position="116"/>
        <end position="126"/>
    </location>
</feature>
<name>A0A6J4L0W0_9ACTN</name>
<dbReference type="AlphaFoldDB" id="A0A6J4L0W0"/>
<feature type="non-terminal residue" evidence="2">
    <location>
        <position position="213"/>
    </location>
</feature>
<feature type="compositionally biased region" description="Basic residues" evidence="1">
    <location>
        <begin position="43"/>
        <end position="55"/>
    </location>
</feature>
<feature type="compositionally biased region" description="Low complexity" evidence="1">
    <location>
        <begin position="24"/>
        <end position="41"/>
    </location>
</feature>
<gene>
    <name evidence="2" type="ORF">AVDCRST_MAG61-2253</name>
</gene>
<feature type="region of interest" description="Disordered" evidence="1">
    <location>
        <begin position="1"/>
        <end position="213"/>
    </location>
</feature>
<organism evidence="2">
    <name type="scientific">uncultured Friedmanniella sp</name>
    <dbReference type="NCBI Taxonomy" id="335381"/>
    <lineage>
        <taxon>Bacteria</taxon>
        <taxon>Bacillati</taxon>
        <taxon>Actinomycetota</taxon>
        <taxon>Actinomycetes</taxon>
        <taxon>Propionibacteriales</taxon>
        <taxon>Nocardioidaceae</taxon>
        <taxon>Friedmanniella</taxon>
        <taxon>environmental samples</taxon>
    </lineage>
</organism>
<protein>
    <submittedName>
        <fullName evidence="2">Uncharacterized protein</fullName>
    </submittedName>
</protein>
<feature type="non-terminal residue" evidence="2">
    <location>
        <position position="1"/>
    </location>
</feature>
<feature type="compositionally biased region" description="Basic and acidic residues" evidence="1">
    <location>
        <begin position="82"/>
        <end position="91"/>
    </location>
</feature>
<feature type="compositionally biased region" description="Basic residues" evidence="1">
    <location>
        <begin position="163"/>
        <end position="172"/>
    </location>
</feature>
<feature type="compositionally biased region" description="Basic and acidic residues" evidence="1">
    <location>
        <begin position="127"/>
        <end position="137"/>
    </location>
</feature>
<reference evidence="2" key="1">
    <citation type="submission" date="2020-02" db="EMBL/GenBank/DDBJ databases">
        <authorList>
            <person name="Meier V. D."/>
        </authorList>
    </citation>
    <scope>NUCLEOTIDE SEQUENCE</scope>
    <source>
        <strain evidence="2">AVDCRST_MAG61</strain>
    </source>
</reference>